<evidence type="ECO:0000313" key="2">
    <source>
        <dbReference type="Proteomes" id="UP000284605"/>
    </source>
</evidence>
<protein>
    <submittedName>
        <fullName evidence="1">Uncharacterized protein</fullName>
    </submittedName>
</protein>
<reference evidence="1 2" key="1">
    <citation type="submission" date="2018-09" db="EMBL/GenBank/DDBJ databases">
        <authorList>
            <person name="Zhu H."/>
        </authorList>
    </citation>
    <scope>NUCLEOTIDE SEQUENCE [LARGE SCALE GENOMIC DNA]</scope>
    <source>
        <strain evidence="1 2">K1W22B-8</strain>
    </source>
</reference>
<gene>
    <name evidence="1" type="ORF">D3874_18190</name>
</gene>
<dbReference type="AlphaFoldDB" id="A0A418WFI1"/>
<dbReference type="RefSeq" id="WP_119779359.1">
    <property type="nucleotide sequence ID" value="NZ_QYUK01000011.1"/>
</dbReference>
<evidence type="ECO:0000313" key="1">
    <source>
        <dbReference type="EMBL" id="RJF88679.1"/>
    </source>
</evidence>
<organism evidence="1 2">
    <name type="scientific">Oleomonas cavernae</name>
    <dbReference type="NCBI Taxonomy" id="2320859"/>
    <lineage>
        <taxon>Bacteria</taxon>
        <taxon>Pseudomonadati</taxon>
        <taxon>Pseudomonadota</taxon>
        <taxon>Alphaproteobacteria</taxon>
        <taxon>Acetobacterales</taxon>
        <taxon>Acetobacteraceae</taxon>
        <taxon>Oleomonas</taxon>
    </lineage>
</organism>
<name>A0A418WFI1_9PROT</name>
<comment type="caution">
    <text evidence="1">The sequence shown here is derived from an EMBL/GenBank/DDBJ whole genome shotgun (WGS) entry which is preliminary data.</text>
</comment>
<dbReference type="Proteomes" id="UP000284605">
    <property type="component" value="Unassembled WGS sequence"/>
</dbReference>
<keyword evidence="2" id="KW-1185">Reference proteome</keyword>
<sequence length="60" mass="6097">MSDPTDQTVTPPMQLQYVATDGGAYVIAFPAPKADVPVAEVVPVEVVAVEVTAVLAAAAD</sequence>
<proteinExistence type="predicted"/>
<accession>A0A418WFI1</accession>
<dbReference type="EMBL" id="QYUK01000011">
    <property type="protein sequence ID" value="RJF88679.1"/>
    <property type="molecule type" value="Genomic_DNA"/>
</dbReference>